<dbReference type="OrthoDB" id="174989at2"/>
<dbReference type="EMBL" id="CP044065">
    <property type="protein sequence ID" value="QET01133.1"/>
    <property type="molecule type" value="Genomic_DNA"/>
</dbReference>
<feature type="signal peptide" evidence="8">
    <location>
        <begin position="1"/>
        <end position="21"/>
    </location>
</feature>
<feature type="chain" id="PRO_5024931256" evidence="8">
    <location>
        <begin position="22"/>
        <end position="1506"/>
    </location>
</feature>
<evidence type="ECO:0000256" key="6">
    <source>
        <dbReference type="PROSITE-ProRule" id="PRU00339"/>
    </source>
</evidence>
<keyword evidence="4 6" id="KW-0802">TPR repeat</keyword>
<dbReference type="InterPro" id="IPR008410">
    <property type="entry name" value="BCSC_C"/>
</dbReference>
<dbReference type="PANTHER" id="PTHR45586">
    <property type="entry name" value="TPR REPEAT-CONTAINING PROTEIN PA4667"/>
    <property type="match status" value="1"/>
</dbReference>
<comment type="pathway">
    <text evidence="1">Glycan metabolism; bacterial cellulose biosynthesis.</text>
</comment>
<dbReference type="GO" id="GO:0019867">
    <property type="term" value="C:outer membrane"/>
    <property type="evidence" value="ECO:0007669"/>
    <property type="project" value="InterPro"/>
</dbReference>
<feature type="compositionally biased region" description="Low complexity" evidence="7">
    <location>
        <begin position="1037"/>
        <end position="1070"/>
    </location>
</feature>
<dbReference type="Gene3D" id="1.25.40.10">
    <property type="entry name" value="Tetratricopeptide repeat domain"/>
    <property type="match status" value="5"/>
</dbReference>
<feature type="compositionally biased region" description="Low complexity" evidence="7">
    <location>
        <begin position="974"/>
        <end position="988"/>
    </location>
</feature>
<protein>
    <submittedName>
        <fullName evidence="10">Tetratricopeptide repeat protein</fullName>
    </submittedName>
</protein>
<evidence type="ECO:0000313" key="10">
    <source>
        <dbReference type="EMBL" id="QET01133.1"/>
    </source>
</evidence>
<feature type="repeat" description="TPR" evidence="6">
    <location>
        <begin position="386"/>
        <end position="419"/>
    </location>
</feature>
<dbReference type="Pfam" id="PF14559">
    <property type="entry name" value="TPR_19"/>
    <property type="match status" value="5"/>
</dbReference>
<dbReference type="PRINTS" id="PR01441">
    <property type="entry name" value="CELLSNTHASEC"/>
</dbReference>
<dbReference type="GO" id="GO:0030244">
    <property type="term" value="P:cellulose biosynthetic process"/>
    <property type="evidence" value="ECO:0007669"/>
    <property type="project" value="UniProtKB-KW"/>
</dbReference>
<proteinExistence type="predicted"/>
<feature type="domain" description="Cellulose synthase operon C C-terminal" evidence="9">
    <location>
        <begin position="1126"/>
        <end position="1483"/>
    </location>
</feature>
<keyword evidence="3" id="KW-0677">Repeat</keyword>
<dbReference type="SMART" id="SM00028">
    <property type="entry name" value="TPR"/>
    <property type="match status" value="8"/>
</dbReference>
<evidence type="ECO:0000256" key="7">
    <source>
        <dbReference type="SAM" id="MobiDB-lite"/>
    </source>
</evidence>
<feature type="repeat" description="TPR" evidence="6">
    <location>
        <begin position="26"/>
        <end position="59"/>
    </location>
</feature>
<evidence type="ECO:0000256" key="8">
    <source>
        <dbReference type="SAM" id="SignalP"/>
    </source>
</evidence>
<dbReference type="SUPFAM" id="SSF48452">
    <property type="entry name" value="TPR-like"/>
    <property type="match status" value="4"/>
</dbReference>
<name>A0A5P2H0Y5_9BURK</name>
<dbReference type="InterPro" id="IPR051012">
    <property type="entry name" value="CellSynth/LPSAsmb/PSIAsmb"/>
</dbReference>
<evidence type="ECO:0000259" key="9">
    <source>
        <dbReference type="Pfam" id="PF05420"/>
    </source>
</evidence>
<dbReference type="Proteomes" id="UP000322822">
    <property type="component" value="Chromosome 1"/>
</dbReference>
<evidence type="ECO:0000256" key="5">
    <source>
        <dbReference type="ARBA" id="ARBA00022916"/>
    </source>
</evidence>
<keyword evidence="5" id="KW-0135">Cellulose biosynthesis</keyword>
<dbReference type="InterPro" id="IPR019734">
    <property type="entry name" value="TPR_rpt"/>
</dbReference>
<dbReference type="RefSeq" id="WP_150371196.1">
    <property type="nucleotide sequence ID" value="NZ_CP044065.1"/>
</dbReference>
<dbReference type="UniPathway" id="UPA00694"/>
<evidence type="ECO:0000256" key="1">
    <source>
        <dbReference type="ARBA" id="ARBA00005186"/>
    </source>
</evidence>
<dbReference type="InterPro" id="IPR003921">
    <property type="entry name" value="Cell_synth_C"/>
</dbReference>
<feature type="repeat" description="TPR" evidence="6">
    <location>
        <begin position="721"/>
        <end position="754"/>
    </location>
</feature>
<feature type="region of interest" description="Disordered" evidence="7">
    <location>
        <begin position="1037"/>
        <end position="1071"/>
    </location>
</feature>
<keyword evidence="2 8" id="KW-0732">Signal</keyword>
<evidence type="ECO:0000256" key="2">
    <source>
        <dbReference type="ARBA" id="ARBA00022729"/>
    </source>
</evidence>
<accession>A0A5P2H0Y5</accession>
<evidence type="ECO:0000256" key="4">
    <source>
        <dbReference type="ARBA" id="ARBA00022803"/>
    </source>
</evidence>
<evidence type="ECO:0000256" key="3">
    <source>
        <dbReference type="ARBA" id="ARBA00022737"/>
    </source>
</evidence>
<dbReference type="GO" id="GO:0006011">
    <property type="term" value="P:UDP-alpha-D-glucose metabolic process"/>
    <property type="evidence" value="ECO:0007669"/>
    <property type="project" value="InterPro"/>
</dbReference>
<gene>
    <name evidence="10" type="ORF">FOB72_03155</name>
</gene>
<dbReference type="InterPro" id="IPR011990">
    <property type="entry name" value="TPR-like_helical_dom_sf"/>
</dbReference>
<sequence length="1506" mass="159874">MAPARSLMFGLLATLASTAGAQEDPVKVLVDQGKYWQARGRADRAAESWQKILRLDPNQPEALYGMGVSELEAGRADSARSYLDRLNRVQPNSALSRQLAQSIQRGSAGTRQQVEQARELARSGQAEEAVKRYEQAAGGAVPQGDLALEYYQTLGGTAQGWDQARRGLEQIARNNPSDARAQLALAQHLTYRDATRRDGIRQLETLAARPDVGAQAAEAWRRALNWLGGRPADAPFYQAWLATHADDATIRAKLDAITRQSETERASTPAADPLRAVAQQGFAALNAGDQVRAAERFQSVLAQRPNDPDALAGMGVLRLKQEKFAEASDLLERAARNGAGTRYRQAQNSAQYWLLVQQATAARESGNRAQARQLLERAVRLDANEVSAQVALADLLAEDRQYAQAEAAYRRVLQRQPDNPDAQRGLVSVLSAQNKSTEALALVDRMTPAQRDKVGSVGRLRADQARAEARQALQAGDAAGARRLLEDAMAADPMNPWVRLDVARNYVAMGMPEQARNVMDNLLASAPNNVEALFASALLAAETNAWQRGLDLLEQIPAAQRTAEMGTLQRRLWVHAEAERASGLASAGQQPAALGVLQQAERFAQGDPELIGALAQGYADAGDDQRALSLMRGAMSRSVLPDVGTQLQYAAILLKTRQDMELAGLLRQLAGAQMTTRQRRDYDDLRVAYIVRQADALTEAGDLVAAYDMLAPALSERGGSSAVRASLARMYAQAGENKQALDIYQSVLSREPNNLDLRLAAIGTATAAKEYRWAEQALQPALQQSPNSAAVLTAAGRLYRAQGRNAKAEQYFRQAVAAEAATGNALADGTRPPGAGFDRVPANPFVGMPGQRRASQLPPPGSAAPYAAVPQTAAPQGLGYAGVPASALQGGGGYAGGPGALPQGATYAAVPSAAQPQGMMPVAAAMPGQPYIPMPVSAGQTGGQMQAGMQAGMQAPSAYYPAGARAALPPGTNTARTTSRAGATSARGKTPATVQPYPQQAYAQSAYPQAGYPQQGQTPPGYAQPAAQGYAPPQAYAQNAPAQQPGYGSPQAYAAQQPAQPVAQSAPQPYGAQSRLPWLADADDSQPQRTGPKTALDELREIEQQRTTTLAGGPMLRGRNGDSGMSQLTELQVVAEGKKAVGDGKLIGRVTPVALDAGNLGGDYNTASRFGGGPLAYTLPSTGRNLFNQTLPSTSAGSQSAFGVALGIAYESDRFSLDVGSTPLGFRYTDVTAGGRVNFPLTQRSTLALSGSRRPVTDSLLSYAGARDERTGATWGGVMQSGGRADLGWDDGFFGIYGYGGYSVLAGHDVERNNKWEGGGGFYMRLIDDEVQRLTSGINFTSMGYSENLRYFTLGHGGYFSPQTYFAVTVPLALSGRSGRVAYHVRGALGVQAFREDDADYFPTNPGQQTAANAAVAVANQQNLTSQTSAVYPGQSKTGLAYNLVGSVEYQAAQQLFVGGTLGIDNARDYRQWYAGVYVRYALQKQNGAIAFPPVPPQSAVAALPF</sequence>
<dbReference type="PROSITE" id="PS50005">
    <property type="entry name" value="TPR"/>
    <property type="match status" value="4"/>
</dbReference>
<feature type="region of interest" description="Disordered" evidence="7">
    <location>
        <begin position="964"/>
        <end position="995"/>
    </location>
</feature>
<organism evidence="10 11">
    <name type="scientific">Cupriavidus pauculus</name>
    <dbReference type="NCBI Taxonomy" id="82633"/>
    <lineage>
        <taxon>Bacteria</taxon>
        <taxon>Pseudomonadati</taxon>
        <taxon>Pseudomonadota</taxon>
        <taxon>Betaproteobacteria</taxon>
        <taxon>Burkholderiales</taxon>
        <taxon>Burkholderiaceae</taxon>
        <taxon>Cupriavidus</taxon>
    </lineage>
</organism>
<evidence type="ECO:0000313" key="11">
    <source>
        <dbReference type="Proteomes" id="UP000322822"/>
    </source>
</evidence>
<dbReference type="Pfam" id="PF05420">
    <property type="entry name" value="BCSC_C"/>
    <property type="match status" value="1"/>
</dbReference>
<dbReference type="PANTHER" id="PTHR45586:SF1">
    <property type="entry name" value="LIPOPOLYSACCHARIDE ASSEMBLY PROTEIN B"/>
    <property type="match status" value="1"/>
</dbReference>
<feature type="repeat" description="TPR" evidence="6">
    <location>
        <begin position="789"/>
        <end position="822"/>
    </location>
</feature>
<dbReference type="Pfam" id="PF13176">
    <property type="entry name" value="TPR_7"/>
    <property type="match status" value="1"/>
</dbReference>
<reference evidence="10 11" key="1">
    <citation type="submission" date="2019-09" db="EMBL/GenBank/DDBJ databases">
        <title>FDA dAtabase for Regulatory Grade micrObial Sequences (FDA-ARGOS): Supporting development and validation of Infectious Disease Dx tests.</title>
        <authorList>
            <person name="Sciortino C."/>
            <person name="Tallon L."/>
            <person name="Sadzewicz L."/>
            <person name="Vavikolanu K."/>
            <person name="Mehta A."/>
            <person name="Aluvathingal J."/>
            <person name="Nadendla S."/>
            <person name="Nandy P."/>
            <person name="Geyer C."/>
            <person name="Yan Y."/>
            <person name="Sichtig H."/>
        </authorList>
    </citation>
    <scope>NUCLEOTIDE SEQUENCE [LARGE SCALE GENOMIC DNA]</scope>
    <source>
        <strain evidence="10 11">FDAARGOS_664</strain>
    </source>
</reference>